<evidence type="ECO:0000256" key="5">
    <source>
        <dbReference type="ARBA" id="ARBA00022729"/>
    </source>
</evidence>
<protein>
    <recommendedName>
        <fullName evidence="3">chitinase</fullName>
        <ecNumber evidence="3">3.2.1.14</ecNumber>
    </recommendedName>
</protein>
<dbReference type="PROSITE" id="PS51910">
    <property type="entry name" value="GH18_2"/>
    <property type="match status" value="2"/>
</dbReference>
<organism evidence="13">
    <name type="scientific">Dendroctonus ponderosae</name>
    <name type="common">Mountain pine beetle</name>
    <dbReference type="NCBI Taxonomy" id="77166"/>
    <lineage>
        <taxon>Eukaryota</taxon>
        <taxon>Metazoa</taxon>
        <taxon>Ecdysozoa</taxon>
        <taxon>Arthropoda</taxon>
        <taxon>Hexapoda</taxon>
        <taxon>Insecta</taxon>
        <taxon>Pterygota</taxon>
        <taxon>Neoptera</taxon>
        <taxon>Endopterygota</taxon>
        <taxon>Coleoptera</taxon>
        <taxon>Polyphaga</taxon>
        <taxon>Cucujiformia</taxon>
        <taxon>Curculionidae</taxon>
        <taxon>Scolytinae</taxon>
        <taxon>Dendroctonus</taxon>
    </lineage>
</organism>
<evidence type="ECO:0000256" key="11">
    <source>
        <dbReference type="ARBA" id="ARBA00023326"/>
    </source>
</evidence>
<dbReference type="GO" id="GO:0008843">
    <property type="term" value="F:endochitinase activity"/>
    <property type="evidence" value="ECO:0007669"/>
    <property type="project" value="UniProtKB-EC"/>
</dbReference>
<dbReference type="HOGENOM" id="CLU_010844_1_0_1"/>
<dbReference type="GO" id="GO:0000272">
    <property type="term" value="P:polysaccharide catabolic process"/>
    <property type="evidence" value="ECO:0007669"/>
    <property type="project" value="UniProtKB-KW"/>
</dbReference>
<sequence>MGKRLLCVTLAIMSLVQYVSATSVICYHGTWSYYRTGNGKFVFSNVPTDLCTHYIYTFMGLDSSTSEVVSLDSWLDIDLGGITAAANLKVTNPDLKVLLAVGGWNAGSAEFSVMAADATKRATFIASALSWVQTYGLDGFDLDWEYPARRDSTNSADKENLSLLVQEFYEVFNPLGLLITAAVSVTPSSVDISYDVPVLSQYLDFINLMLYDFHGSWDTEAYHNAPLYSTSKLIGTEYADYSVNACVHGWIERGASPAKLALGVPFYGRTTVLSSSSNTAPGSASTSTGGAAGPYTATSGFLGYNEIVEKFNAGGWTTAWDDEQQVPYAYSGTTWLSYDDEDSIALKVEYAKSLGLGAIMIWSIETEDFLGLNGTQYPLLTTIQNTLGSSISSSSTTSTSTSTTSTTAASTTASTTSTTAAMTSTAAASSATTASTTTTSTPTASSSVGSSSTSTLIADANSCTSTGYFGSSANSNIYFYCQLVNEKNIYCYFESWTIYRPGNGKFDIENIDTSLCTHIAFTFLGVEEDGSLNILDPWESDPDGLNGFQRLVNLKSQNSKLKVLASLGGWNEGSEKYSKVVADPTKRAVLVNAVLNFLGKYGFDGLDFDWEYPSRRDSDDPEDKPNFVLMLRELKTAFKPYGYLLSAAVNSAKRNIDTSYDVPALSEILDFINVMAYDFHGAFDDYVGHHTLLYSSEIDALYNNSDWNIDDGVKYWISSGADPAKMNFGIATYARTFTLADPSNASLYANITEGGLAGPYTRSLGVLGYNEICETYPNAEDIWDDVQKVPHLVIGDQWIGYDNEKSIGIKVDYALEKNLGGFMVWSFDTDDFTGYCGEGTYPLINNIHSHLKTRGYKMKADN</sequence>
<evidence type="ECO:0000256" key="10">
    <source>
        <dbReference type="ARBA" id="ARBA00023295"/>
    </source>
</evidence>
<gene>
    <name evidence="13" type="ORF">YQE_04301</name>
</gene>
<keyword evidence="11" id="KW-0624">Polysaccharide degradation</keyword>
<dbReference type="InterPro" id="IPR029070">
    <property type="entry name" value="Chitinase_insertion_sf"/>
</dbReference>
<dbReference type="OMA" id="AYWDAQT"/>
<dbReference type="PANTHER" id="PTHR11177">
    <property type="entry name" value="CHITINASE"/>
    <property type="match status" value="1"/>
</dbReference>
<feature type="domain" description="GH18" evidence="12">
    <location>
        <begin position="487"/>
        <end position="854"/>
    </location>
</feature>
<dbReference type="GO" id="GO:0008061">
    <property type="term" value="F:chitin binding"/>
    <property type="evidence" value="ECO:0007669"/>
    <property type="project" value="UniProtKB-KW"/>
</dbReference>
<dbReference type="EMBL" id="KB740734">
    <property type="protein sequence ID" value="ENN79265.1"/>
    <property type="molecule type" value="Genomic_DNA"/>
</dbReference>
<evidence type="ECO:0000256" key="6">
    <source>
        <dbReference type="ARBA" id="ARBA00022801"/>
    </source>
</evidence>
<dbReference type="PANTHER" id="PTHR11177:SF360">
    <property type="entry name" value="CHITINASE 4-RELATED"/>
    <property type="match status" value="1"/>
</dbReference>
<dbReference type="FunFam" id="3.20.20.80:FF:000007">
    <property type="entry name" value="Acidic mammalian chitinase"/>
    <property type="match status" value="2"/>
</dbReference>
<evidence type="ECO:0000256" key="9">
    <source>
        <dbReference type="ARBA" id="ARBA00023277"/>
    </source>
</evidence>
<keyword evidence="4" id="KW-0147">Chitin-binding</keyword>
<evidence type="ECO:0000256" key="4">
    <source>
        <dbReference type="ARBA" id="ARBA00022669"/>
    </source>
</evidence>
<evidence type="ECO:0000259" key="12">
    <source>
        <dbReference type="PROSITE" id="PS51910"/>
    </source>
</evidence>
<dbReference type="Gene3D" id="3.20.20.80">
    <property type="entry name" value="Glycosidases"/>
    <property type="match status" value="2"/>
</dbReference>
<dbReference type="InterPro" id="IPR001223">
    <property type="entry name" value="Glyco_hydro18_cat"/>
</dbReference>
<evidence type="ECO:0000256" key="7">
    <source>
        <dbReference type="ARBA" id="ARBA00023024"/>
    </source>
</evidence>
<dbReference type="SMART" id="SM00636">
    <property type="entry name" value="Glyco_18"/>
    <property type="match status" value="2"/>
</dbReference>
<keyword evidence="6" id="KW-0378">Hydrolase</keyword>
<feature type="domain" description="GH18" evidence="12">
    <location>
        <begin position="22"/>
        <end position="390"/>
    </location>
</feature>
<keyword evidence="8" id="KW-1015">Disulfide bond</keyword>
<dbReference type="InterPro" id="IPR017853">
    <property type="entry name" value="GH"/>
</dbReference>
<dbReference type="InterPro" id="IPR011583">
    <property type="entry name" value="Chitinase_II/V-like_cat"/>
</dbReference>
<dbReference type="Pfam" id="PF00704">
    <property type="entry name" value="Glyco_hydro_18"/>
    <property type="match status" value="2"/>
</dbReference>
<dbReference type="SUPFAM" id="SSF54556">
    <property type="entry name" value="Chitinase insertion domain"/>
    <property type="match status" value="2"/>
</dbReference>
<dbReference type="GO" id="GO:0006032">
    <property type="term" value="P:chitin catabolic process"/>
    <property type="evidence" value="ECO:0007669"/>
    <property type="project" value="UniProtKB-KW"/>
</dbReference>
<dbReference type="CDD" id="cd02872">
    <property type="entry name" value="GH18_chitolectin_chitotriosidase"/>
    <property type="match status" value="2"/>
</dbReference>
<keyword evidence="5" id="KW-0732">Signal</keyword>
<comment type="similarity">
    <text evidence="2">Belongs to the glycosyl hydrolase 18 family. Chitinase class II subfamily.</text>
</comment>
<accession>N6UC76</accession>
<dbReference type="GO" id="GO:0005576">
    <property type="term" value="C:extracellular region"/>
    <property type="evidence" value="ECO:0007669"/>
    <property type="project" value="TreeGrafter"/>
</dbReference>
<dbReference type="AlphaFoldDB" id="N6UC76"/>
<dbReference type="Gene3D" id="3.10.50.10">
    <property type="match status" value="2"/>
</dbReference>
<dbReference type="FunFam" id="3.10.50.10:FF:000001">
    <property type="entry name" value="Chitinase 3-like 1"/>
    <property type="match status" value="1"/>
</dbReference>
<evidence type="ECO:0000256" key="8">
    <source>
        <dbReference type="ARBA" id="ARBA00023157"/>
    </source>
</evidence>
<evidence type="ECO:0000256" key="1">
    <source>
        <dbReference type="ARBA" id="ARBA00000822"/>
    </source>
</evidence>
<dbReference type="SUPFAM" id="SSF51445">
    <property type="entry name" value="(Trans)glycosidases"/>
    <property type="match status" value="2"/>
</dbReference>
<keyword evidence="9" id="KW-0119">Carbohydrate metabolism</keyword>
<evidence type="ECO:0000256" key="3">
    <source>
        <dbReference type="ARBA" id="ARBA00012729"/>
    </source>
</evidence>
<evidence type="ECO:0000313" key="13">
    <source>
        <dbReference type="EMBL" id="ENN79265.1"/>
    </source>
</evidence>
<keyword evidence="10" id="KW-0326">Glycosidase</keyword>
<dbReference type="EC" id="3.2.1.14" evidence="3"/>
<dbReference type="InterPro" id="IPR050314">
    <property type="entry name" value="Glycosyl_Hydrlase_18"/>
</dbReference>
<dbReference type="InterPro" id="IPR001579">
    <property type="entry name" value="Glyco_hydro_18_chit_AS"/>
</dbReference>
<dbReference type="FunFam" id="3.10.50.10:FF:000004">
    <property type="entry name" value="Chitinase 5"/>
    <property type="match status" value="1"/>
</dbReference>
<proteinExistence type="inferred from homology"/>
<dbReference type="PROSITE" id="PS01095">
    <property type="entry name" value="GH18_1"/>
    <property type="match status" value="2"/>
</dbReference>
<feature type="non-terminal residue" evidence="13">
    <location>
        <position position="1"/>
    </location>
</feature>
<evidence type="ECO:0000256" key="2">
    <source>
        <dbReference type="ARBA" id="ARBA00009121"/>
    </source>
</evidence>
<keyword evidence="7" id="KW-0146">Chitin degradation</keyword>
<dbReference type="OrthoDB" id="73875at2759"/>
<name>N6UC76_DENPD</name>
<reference evidence="13" key="1">
    <citation type="journal article" date="2013" name="Genome Biol.">
        <title>Draft genome of the mountain pine beetle, Dendroctonus ponderosae Hopkins, a major forest pest.</title>
        <authorList>
            <person name="Keeling C.I."/>
            <person name="Yuen M.M."/>
            <person name="Liao N.Y."/>
            <person name="Docking T.R."/>
            <person name="Chan S.K."/>
            <person name="Taylor G.A."/>
            <person name="Palmquist D.L."/>
            <person name="Jackman S.D."/>
            <person name="Nguyen A."/>
            <person name="Li M."/>
            <person name="Henderson H."/>
            <person name="Janes J.K."/>
            <person name="Zhao Y."/>
            <person name="Pandoh P."/>
            <person name="Moore R."/>
            <person name="Sperling F.A."/>
            <person name="Huber D.P."/>
            <person name="Birol I."/>
            <person name="Jones S.J."/>
            <person name="Bohlmann J."/>
        </authorList>
    </citation>
    <scope>NUCLEOTIDE SEQUENCE</scope>
</reference>
<comment type="catalytic activity">
    <reaction evidence="1">
        <text>Random endo-hydrolysis of N-acetyl-beta-D-glucosaminide (1-&gt;4)-beta-linkages in chitin and chitodextrins.</text>
        <dbReference type="EC" id="3.2.1.14"/>
    </reaction>
</comment>